<dbReference type="InterPro" id="IPR004143">
    <property type="entry name" value="BPL_LPL_catalytic"/>
</dbReference>
<evidence type="ECO:0000313" key="3">
    <source>
        <dbReference type="Proteomes" id="UP000242705"/>
    </source>
</evidence>
<evidence type="ECO:0000259" key="1">
    <source>
        <dbReference type="PROSITE" id="PS51733"/>
    </source>
</evidence>
<accession>A0A2T2WU98</accession>
<name>A0A2T2WU98_SULTH</name>
<dbReference type="PANTHER" id="PTHR43679:SF2">
    <property type="entry name" value="OCTANOYL-[GCVH]:PROTEIN N-OCTANOYLTRANSFERASE"/>
    <property type="match status" value="1"/>
</dbReference>
<dbReference type="InterPro" id="IPR045864">
    <property type="entry name" value="aa-tRNA-synth_II/BPL/LPL"/>
</dbReference>
<dbReference type="AlphaFoldDB" id="A0A2T2WU98"/>
<dbReference type="GO" id="GO:0140096">
    <property type="term" value="F:catalytic activity, acting on a protein"/>
    <property type="evidence" value="ECO:0007669"/>
    <property type="project" value="UniProtKB-ARBA"/>
</dbReference>
<dbReference type="PROSITE" id="PS51733">
    <property type="entry name" value="BPL_LPL_CATALYTIC"/>
    <property type="match status" value="1"/>
</dbReference>
<dbReference type="GO" id="GO:0016740">
    <property type="term" value="F:transferase activity"/>
    <property type="evidence" value="ECO:0007669"/>
    <property type="project" value="UniProtKB-ARBA"/>
</dbReference>
<dbReference type="Gene3D" id="3.30.930.10">
    <property type="entry name" value="Bira Bifunctional Protein, Domain 2"/>
    <property type="match status" value="1"/>
</dbReference>
<dbReference type="InterPro" id="IPR050664">
    <property type="entry name" value="Octanoyltrans_LipM/LipL"/>
</dbReference>
<organism evidence="2 3">
    <name type="scientific">Sulfobacillus thermosulfidooxidans</name>
    <dbReference type="NCBI Taxonomy" id="28034"/>
    <lineage>
        <taxon>Bacteria</taxon>
        <taxon>Bacillati</taxon>
        <taxon>Bacillota</taxon>
        <taxon>Clostridia</taxon>
        <taxon>Eubacteriales</taxon>
        <taxon>Clostridiales Family XVII. Incertae Sedis</taxon>
        <taxon>Sulfobacillus</taxon>
    </lineage>
</organism>
<dbReference type="PANTHER" id="PTHR43679">
    <property type="entry name" value="OCTANOYLTRANSFERASE LIPM-RELATED"/>
    <property type="match status" value="1"/>
</dbReference>
<evidence type="ECO:0000313" key="2">
    <source>
        <dbReference type="EMBL" id="PSR25806.1"/>
    </source>
</evidence>
<dbReference type="Pfam" id="PF21948">
    <property type="entry name" value="LplA-B_cat"/>
    <property type="match status" value="1"/>
</dbReference>
<dbReference type="GO" id="GO:0009249">
    <property type="term" value="P:protein lipoylation"/>
    <property type="evidence" value="ECO:0007669"/>
    <property type="project" value="UniProtKB-ARBA"/>
</dbReference>
<protein>
    <submittedName>
        <fullName evidence="2">Ligase</fullName>
    </submittedName>
</protein>
<dbReference type="GO" id="GO:0016874">
    <property type="term" value="F:ligase activity"/>
    <property type="evidence" value="ECO:0007669"/>
    <property type="project" value="UniProtKB-KW"/>
</dbReference>
<dbReference type="Proteomes" id="UP000242705">
    <property type="component" value="Unassembled WGS sequence"/>
</dbReference>
<comment type="caution">
    <text evidence="2">The sequence shown here is derived from an EMBL/GenBank/DDBJ whole genome shotgun (WGS) entry which is preliminary data.</text>
</comment>
<proteinExistence type="predicted"/>
<reference evidence="2 3" key="1">
    <citation type="journal article" date="2014" name="BMC Genomics">
        <title>Comparison of environmental and isolate Sulfobacillus genomes reveals diverse carbon, sulfur, nitrogen, and hydrogen metabolisms.</title>
        <authorList>
            <person name="Justice N.B."/>
            <person name="Norman A."/>
            <person name="Brown C.T."/>
            <person name="Singh A."/>
            <person name="Thomas B.C."/>
            <person name="Banfield J.F."/>
        </authorList>
    </citation>
    <scope>NUCLEOTIDE SEQUENCE [LARGE SCALE GENOMIC DNA]</scope>
    <source>
        <strain evidence="2">AMDSBA5</strain>
    </source>
</reference>
<feature type="domain" description="BPL/LPL catalytic" evidence="1">
    <location>
        <begin position="25"/>
        <end position="212"/>
    </location>
</feature>
<dbReference type="SUPFAM" id="SSF55681">
    <property type="entry name" value="Class II aaRS and biotin synthetases"/>
    <property type="match status" value="1"/>
</dbReference>
<gene>
    <name evidence="2" type="ORF">C7B47_11365</name>
</gene>
<keyword evidence="2" id="KW-0436">Ligase</keyword>
<sequence>MLPLYLAGDVNWLMSQALYHGLPVLHEEGIILCWPKEPYVSLGCHQDWDDFDENAPVPVVRRRVGGSLVYLDNQQVFFQIILDPSKHPRLKTPDQWYQFALTPVIACLSHLGFSAQFKPPADILVQNRKISGNAGGQIEDSVVIVGNVLLSFSLEMMARVRKGSVQFKQAFAEAMSRHLVTLEELTRGRTWTPDEVMPLLAQFFVAQMDAHIMDIPWERWQPMLEEVGAQLIKPQWLHAHGLVIVPLIIKLKYAKGSI</sequence>
<dbReference type="EMBL" id="PXYX01000025">
    <property type="protein sequence ID" value="PSR25806.1"/>
    <property type="molecule type" value="Genomic_DNA"/>
</dbReference>